<evidence type="ECO:0000259" key="4">
    <source>
        <dbReference type="PROSITE" id="PS50026"/>
    </source>
</evidence>
<dbReference type="InParanoid" id="D2V3Q6"/>
<dbReference type="PANTHER" id="PTHR24044">
    <property type="entry name" value="NOTCH LIGAND FAMILY MEMBER"/>
    <property type="match status" value="1"/>
</dbReference>
<reference evidence="5 6" key="1">
    <citation type="journal article" date="2010" name="Cell">
        <title>The genome of Naegleria gruberi illuminates early eukaryotic versatility.</title>
        <authorList>
            <person name="Fritz-Laylin L.K."/>
            <person name="Prochnik S.E."/>
            <person name="Ginger M.L."/>
            <person name="Dacks J.B."/>
            <person name="Carpenter M.L."/>
            <person name="Field M.C."/>
            <person name="Kuo A."/>
            <person name="Paredez A."/>
            <person name="Chapman J."/>
            <person name="Pham J."/>
            <person name="Shu S."/>
            <person name="Neupane R."/>
            <person name="Cipriano M."/>
            <person name="Mancuso J."/>
            <person name="Tu H."/>
            <person name="Salamov A."/>
            <person name="Lindquist E."/>
            <person name="Shapiro H."/>
            <person name="Lucas S."/>
            <person name="Grigoriev I.V."/>
            <person name="Cande W.Z."/>
            <person name="Fulton C."/>
            <person name="Rokhsar D.S."/>
            <person name="Dawson S.C."/>
        </authorList>
    </citation>
    <scope>NUCLEOTIDE SEQUENCE [LARGE SCALE GENOMIC DNA]</scope>
    <source>
        <strain evidence="5 6">NEG-M</strain>
    </source>
</reference>
<feature type="disulfide bond" evidence="2">
    <location>
        <begin position="243"/>
        <end position="252"/>
    </location>
</feature>
<evidence type="ECO:0000313" key="6">
    <source>
        <dbReference type="Proteomes" id="UP000006671"/>
    </source>
</evidence>
<dbReference type="Proteomes" id="UP000006671">
    <property type="component" value="Unassembled WGS sequence"/>
</dbReference>
<dbReference type="eggNOG" id="KOG1225">
    <property type="taxonomic scope" value="Eukaryota"/>
</dbReference>
<evidence type="ECO:0000256" key="2">
    <source>
        <dbReference type="PROSITE-ProRule" id="PRU00076"/>
    </source>
</evidence>
<dbReference type="InterPro" id="IPR002049">
    <property type="entry name" value="LE_dom"/>
</dbReference>
<dbReference type="RefSeq" id="XP_002681420.1">
    <property type="nucleotide sequence ID" value="XM_002681374.1"/>
</dbReference>
<gene>
    <name evidence="5" type="ORF">NAEGRDRAFT_63451</name>
</gene>
<dbReference type="OrthoDB" id="283575at2759"/>
<dbReference type="STRING" id="5762.D2V3Q6"/>
<dbReference type="InterPro" id="IPR013111">
    <property type="entry name" value="EGF_extracell"/>
</dbReference>
<dbReference type="Gene3D" id="2.170.300.10">
    <property type="entry name" value="Tie2 ligand-binding domain superfamily"/>
    <property type="match status" value="1"/>
</dbReference>
<keyword evidence="1 2" id="KW-1015">Disulfide bond</keyword>
<comment type="caution">
    <text evidence="2">Lacks conserved residue(s) required for the propagation of feature annotation.</text>
</comment>
<sequence>MQISSRNVFVVVLLVIGLLSNNVYSFNASVCPTFNSQACNGAALLNPCASGGEETNYCDCFGFGSGGFSAFYGGVACETFQCYKVDMHIGIGLYDQYICSNNGDCIGPNSCQCNQGYTGYKCQYSIADISCFNLPANSSTVCSGKGKCTHPNECLCNKGYEGLNCEKFRCYGHLNSDSNACSGKGKCIDWNVCDCDNGNSGKNCELVSTVGSSIQRVCFGIPNTNNSVCNNRGVCVGPDSCVCNPGYFGSECEHSFCFSIPQNDSSVCNGRGFCNEKDSCNCLSQLSNVLISGSECEYLQCKGTFGQYYFSTDSTNVCSGNGICTLNGCNCTEGYSGEFCQDYFCGGVPNYSPSSCSGHGNCIAPDDCSCYTNSTHGFWIGSDCSVCDSSHHGSDCLSSVNCDRYETCNGQGNCSSNHTCLCDDGFEGEFCDECSNDRYGWDCKQFCSRISSCYGHGECSRDGQVCECDYSQSTGFWKGNNCSSCADGFFGDDCLTKVGSTFEFNSLGNEIYFDLNGPSTYLGGVVDCSTLLSSSSYSSIGSSLAKCIFKTPLIPSRISIELASTSTIKPGDSLEVNLKVFDAQHLPRSLSTLSCSASNISSPIAEIVYHNTLVRYSENLVLTGRNRLGIPRERVLFYEWTLISSTSSFNSLSSVVSSGSGLGKSVLNISNTDLPDNNAFAIQLKVKHPDFNLWSNYVIVNFTKEDQPIVQSPYKKYEVYIYPPLDPYYVTEFVFPITVPYQVLEDGVPVDTSSFTAISWTFDPDIQASGQSIFTVDTTTNGVLSFDATISEMENTIVTVKCDVIENNVVLTSSSFKIKSVAEYKPSLKTNETDYGVFFNIGSLKGMPLQQSYWECHAPTQHQGKCEPEIEAFFKDATNKKSVFIPNEYLYKYKVLYYARVSMVVNGAHYKGQADAFGKKGLEILKIGNEDVKHYVYLSRTQQTNYILYYDNTRQSMTSPPSYSMFDELGNNITDILVLDATNKRIIINPTAIPSQSTLLTLSLTDTYGSMIYKKNLHAFVDMLPKSNCTVKIAEHPVTVSVFNGILYFYNITVACVTSSKLPTVKVYLKNQNTELFVCDFDPLLLPSQSCYILLPELIGPTDVFANVTHATQELVALLPVAEVSELIPIGSLRERQTTPSADIDSLQQMFYQYFANPRDVENTSMLLQTQIKKLLYLHYPEKELSYPNL</sequence>
<dbReference type="PANTHER" id="PTHR24044:SF420">
    <property type="entry name" value="DELTA AND NOTCH-LIKE EPIDERMAL GROWTH FACTOR-RELATED RECEPTOR ISOFORM X1"/>
    <property type="match status" value="1"/>
</dbReference>
<dbReference type="PROSITE" id="PS01248">
    <property type="entry name" value="EGF_LAM_1"/>
    <property type="match status" value="1"/>
</dbReference>
<keyword evidence="2" id="KW-0245">EGF-like domain</keyword>
<dbReference type="InterPro" id="IPR000742">
    <property type="entry name" value="EGF"/>
</dbReference>
<evidence type="ECO:0000256" key="1">
    <source>
        <dbReference type="ARBA" id="ARBA00023157"/>
    </source>
</evidence>
<feature type="domain" description="EGF-like" evidence="4">
    <location>
        <begin position="398"/>
        <end position="432"/>
    </location>
</feature>
<dbReference type="PROSITE" id="PS01186">
    <property type="entry name" value="EGF_2"/>
    <property type="match status" value="3"/>
</dbReference>
<dbReference type="Pfam" id="PF07974">
    <property type="entry name" value="EGF_2"/>
    <property type="match status" value="1"/>
</dbReference>
<dbReference type="EMBL" id="GG738850">
    <property type="protein sequence ID" value="EFC48676.1"/>
    <property type="molecule type" value="Genomic_DNA"/>
</dbReference>
<feature type="domain" description="EGF-like" evidence="4">
    <location>
        <begin position="220"/>
        <end position="253"/>
    </location>
</feature>
<dbReference type="PROSITE" id="PS50026">
    <property type="entry name" value="EGF_3"/>
    <property type="match status" value="3"/>
</dbReference>
<keyword evidence="3" id="KW-0732">Signal</keyword>
<feature type="domain" description="EGF-like" evidence="4">
    <location>
        <begin position="133"/>
        <end position="166"/>
    </location>
</feature>
<evidence type="ECO:0000313" key="5">
    <source>
        <dbReference type="EMBL" id="EFC48676.1"/>
    </source>
</evidence>
<organism evidence="6">
    <name type="scientific">Naegleria gruberi</name>
    <name type="common">Amoeba</name>
    <dbReference type="NCBI Taxonomy" id="5762"/>
    <lineage>
        <taxon>Eukaryota</taxon>
        <taxon>Discoba</taxon>
        <taxon>Heterolobosea</taxon>
        <taxon>Tetramitia</taxon>
        <taxon>Eutetramitia</taxon>
        <taxon>Vahlkampfiidae</taxon>
        <taxon>Naegleria</taxon>
    </lineage>
</organism>
<accession>D2V3Q6</accession>
<feature type="signal peptide" evidence="3">
    <location>
        <begin position="1"/>
        <end position="25"/>
    </location>
</feature>
<feature type="disulfide bond" evidence="2">
    <location>
        <begin position="422"/>
        <end position="431"/>
    </location>
</feature>
<dbReference type="VEuPathDB" id="AmoebaDB:NAEGRDRAFT_63451"/>
<dbReference type="Gene3D" id="2.10.25.10">
    <property type="entry name" value="Laminin"/>
    <property type="match status" value="4"/>
</dbReference>
<protein>
    <submittedName>
        <fullName evidence="5">Predicted protein</fullName>
    </submittedName>
</protein>
<dbReference type="AlphaFoldDB" id="D2V3Q6"/>
<dbReference type="GeneID" id="8852535"/>
<evidence type="ECO:0000256" key="3">
    <source>
        <dbReference type="SAM" id="SignalP"/>
    </source>
</evidence>
<keyword evidence="6" id="KW-1185">Reference proteome</keyword>
<feature type="chain" id="PRO_5003037266" evidence="3">
    <location>
        <begin position="26"/>
        <end position="1190"/>
    </location>
</feature>
<dbReference type="InterPro" id="IPR050906">
    <property type="entry name" value="Notch_signaling"/>
</dbReference>
<proteinExistence type="predicted"/>
<dbReference type="KEGG" id="ngr:NAEGRDRAFT_63451"/>
<feature type="disulfide bond" evidence="2">
    <location>
        <begin position="156"/>
        <end position="165"/>
    </location>
</feature>
<dbReference type="PROSITE" id="PS00022">
    <property type="entry name" value="EGF_1"/>
    <property type="match status" value="5"/>
</dbReference>
<dbReference type="GO" id="GO:0005112">
    <property type="term" value="F:Notch binding"/>
    <property type="evidence" value="ECO:0007669"/>
    <property type="project" value="TreeGrafter"/>
</dbReference>
<dbReference type="SMART" id="SM00181">
    <property type="entry name" value="EGF"/>
    <property type="match status" value="7"/>
</dbReference>
<name>D2V3Q6_NAEGR</name>